<keyword evidence="5 7" id="KW-0508">mRNA splicing</keyword>
<comment type="caution">
    <text evidence="11">The sequence shown here is derived from an EMBL/GenBank/DDBJ whole genome shotgun (WGS) entry which is preliminary data.</text>
</comment>
<dbReference type="RefSeq" id="XP_073559486.1">
    <property type="nucleotide sequence ID" value="XM_073702045.1"/>
</dbReference>
<evidence type="ECO:0000256" key="4">
    <source>
        <dbReference type="ARBA" id="ARBA00022728"/>
    </source>
</evidence>
<organism evidence="11 12">
    <name type="scientific">Trichoderma ghanense</name>
    <dbReference type="NCBI Taxonomy" id="65468"/>
    <lineage>
        <taxon>Eukaryota</taxon>
        <taxon>Fungi</taxon>
        <taxon>Dikarya</taxon>
        <taxon>Ascomycota</taxon>
        <taxon>Pezizomycotina</taxon>
        <taxon>Sordariomycetes</taxon>
        <taxon>Hypocreomycetidae</taxon>
        <taxon>Hypocreales</taxon>
        <taxon>Hypocreaceae</taxon>
        <taxon>Trichoderma</taxon>
    </lineage>
</organism>
<keyword evidence="3 7" id="KW-0507">mRNA processing</keyword>
<gene>
    <name evidence="11" type="ORF">CCMA1212_004755</name>
</gene>
<keyword evidence="4 7" id="KW-0747">Spliceosome</keyword>
<feature type="coiled-coil region" evidence="8">
    <location>
        <begin position="267"/>
        <end position="294"/>
    </location>
</feature>
<keyword evidence="8" id="KW-0175">Coiled coil</keyword>
<name>A0ABY2H733_9HYPO</name>
<feature type="domain" description="Pre-mRNA-splicing factor SLU7" evidence="10">
    <location>
        <begin position="114"/>
        <end position="353"/>
    </location>
</feature>
<dbReference type="Pfam" id="PF11708">
    <property type="entry name" value="Slu7"/>
    <property type="match status" value="1"/>
</dbReference>
<keyword evidence="6 7" id="KW-0539">Nucleus</keyword>
<protein>
    <recommendedName>
        <fullName evidence="7">Pre-mRNA-splicing factor SLU7</fullName>
    </recommendedName>
</protein>
<evidence type="ECO:0000256" key="9">
    <source>
        <dbReference type="SAM" id="MobiDB-lite"/>
    </source>
</evidence>
<comment type="subcellular location">
    <subcellularLocation>
        <location evidence="1 7">Nucleus</location>
    </subcellularLocation>
</comment>
<feature type="region of interest" description="Disordered" evidence="9">
    <location>
        <begin position="392"/>
        <end position="464"/>
    </location>
</feature>
<reference evidence="11 12" key="1">
    <citation type="submission" date="2018-01" db="EMBL/GenBank/DDBJ databases">
        <title>Genome characterization of the sugarcane-associated fungus Trichoderma ghanense CCMA-1212 and their application in lignocelulose bioconversion.</title>
        <authorList>
            <person name="Steindorff A.S."/>
            <person name="Mendes T.D."/>
            <person name="Vilela E.S.D."/>
            <person name="Rodrigues D.S."/>
            <person name="Formighieri E.F."/>
            <person name="Melo I.S."/>
            <person name="Favaro L.C.L."/>
        </authorList>
    </citation>
    <scope>NUCLEOTIDE SEQUENCE [LARGE SCALE GENOMIC DNA]</scope>
    <source>
        <strain evidence="11 12">CCMA-1212</strain>
    </source>
</reference>
<comment type="similarity">
    <text evidence="2 7">Belongs to the SLU7 family.</text>
</comment>
<evidence type="ECO:0000256" key="8">
    <source>
        <dbReference type="SAM" id="Coils"/>
    </source>
</evidence>
<feature type="compositionally biased region" description="Basic and acidic residues" evidence="9">
    <location>
        <begin position="163"/>
        <end position="175"/>
    </location>
</feature>
<evidence type="ECO:0000259" key="10">
    <source>
        <dbReference type="Pfam" id="PF11708"/>
    </source>
</evidence>
<accession>A0ABY2H733</accession>
<comment type="function">
    <text evidence="7">Involved in pre-mRNA splicing.</text>
</comment>
<dbReference type="InterPro" id="IPR039974">
    <property type="entry name" value="Splicing_factor_SLU7"/>
</dbReference>
<dbReference type="PANTHER" id="PTHR12942">
    <property type="entry name" value="STEP II SPLICING FACTOR SLU7"/>
    <property type="match status" value="1"/>
</dbReference>
<comment type="subunit">
    <text evidence="7">Associated with the spliceosome.</text>
</comment>
<dbReference type="GeneID" id="300576495"/>
<evidence type="ECO:0000256" key="2">
    <source>
        <dbReference type="ARBA" id="ARBA00007203"/>
    </source>
</evidence>
<keyword evidence="12" id="KW-1185">Reference proteome</keyword>
<sequence length="464" mass="52665">MPPPRKPATGAASKEENIYIPSFISKRPFYAGEEGDDNDYLKHQRREEKNEKSQWYDRGKKAGPAATKYRKGACENCGSMTHKVKDCLSRPRAKGAKWTGKDIQADEVVQDVKLGWDAKRDRWNGYDAREYRRVIDDYNQMEELRKQAKITSNGDDDEEEKDDGDKYAEENDMSKHQSTATRQLRIREDTAKYLLNLDLESAKYDPKTRALVNSGATADKAADVFAEEGFMRSSGDAGEFEKAQRYAWEVQEKSGDTSQHLQANPTAGAFYRKKQAEEAEKRRLEREQQLLDKYGGDGQKVMPAALRNLAMSESETFVEYDEAGLIKGAPLRGAKSKYTEDTLINNHTSVWGSWWSNFKWGYACCHSFIKNSYCTGEEGKVAWEAAERQRYAAPSLEQETEPMSAETEEPESTADLQAARSKKRTQAEMNGMGVSEAEMDEYRRKKTVAQDPMAKLLGRDELLG</sequence>
<evidence type="ECO:0000313" key="12">
    <source>
        <dbReference type="Proteomes" id="UP001642720"/>
    </source>
</evidence>
<evidence type="ECO:0000256" key="3">
    <source>
        <dbReference type="ARBA" id="ARBA00022664"/>
    </source>
</evidence>
<evidence type="ECO:0000256" key="7">
    <source>
        <dbReference type="RuleBase" id="RU367071"/>
    </source>
</evidence>
<proteinExistence type="inferred from homology"/>
<evidence type="ECO:0000256" key="1">
    <source>
        <dbReference type="ARBA" id="ARBA00004123"/>
    </source>
</evidence>
<feature type="region of interest" description="Disordered" evidence="9">
    <location>
        <begin position="29"/>
        <end position="64"/>
    </location>
</feature>
<feature type="region of interest" description="Disordered" evidence="9">
    <location>
        <begin position="147"/>
        <end position="183"/>
    </location>
</feature>
<feature type="compositionally biased region" description="Basic and acidic residues" evidence="9">
    <location>
        <begin position="39"/>
        <end position="60"/>
    </location>
</feature>
<dbReference type="InterPro" id="IPR021715">
    <property type="entry name" value="Slu7_dom"/>
</dbReference>
<evidence type="ECO:0000313" key="11">
    <source>
        <dbReference type="EMBL" id="TFB03285.1"/>
    </source>
</evidence>
<evidence type="ECO:0000256" key="6">
    <source>
        <dbReference type="ARBA" id="ARBA00023242"/>
    </source>
</evidence>
<dbReference type="EMBL" id="PPTA01000005">
    <property type="protein sequence ID" value="TFB03285.1"/>
    <property type="molecule type" value="Genomic_DNA"/>
</dbReference>
<evidence type="ECO:0000256" key="5">
    <source>
        <dbReference type="ARBA" id="ARBA00023187"/>
    </source>
</evidence>
<dbReference type="Proteomes" id="UP001642720">
    <property type="component" value="Unassembled WGS sequence"/>
</dbReference>
<dbReference type="PANTHER" id="PTHR12942:SF2">
    <property type="entry name" value="PRE-MRNA-SPLICING FACTOR SLU7"/>
    <property type="match status" value="1"/>
</dbReference>